<keyword evidence="11" id="KW-0325">Glycoprotein</keyword>
<proteinExistence type="inferred from homology"/>
<dbReference type="Pfam" id="PF23598">
    <property type="entry name" value="LRR_14"/>
    <property type="match status" value="1"/>
</dbReference>
<evidence type="ECO:0000313" key="15">
    <source>
        <dbReference type="Proteomes" id="UP001341840"/>
    </source>
</evidence>
<evidence type="ECO:0000256" key="6">
    <source>
        <dbReference type="ARBA" id="ARBA00022729"/>
    </source>
</evidence>
<evidence type="ECO:0000256" key="10">
    <source>
        <dbReference type="ARBA" id="ARBA00023170"/>
    </source>
</evidence>
<comment type="similarity">
    <text evidence="2">Belongs to the RLP family.</text>
</comment>
<dbReference type="InterPro" id="IPR032675">
    <property type="entry name" value="LRR_dom_sf"/>
</dbReference>
<dbReference type="Pfam" id="PF00560">
    <property type="entry name" value="LRR_1"/>
    <property type="match status" value="2"/>
</dbReference>
<dbReference type="PANTHER" id="PTHR48061:SF46">
    <property type="entry name" value="LEUCINE-RICH REPEAT-CONTAINING N-TERMINAL PLANT-TYPE DOMAIN-CONTAINING PROTEIN"/>
    <property type="match status" value="1"/>
</dbReference>
<feature type="transmembrane region" description="Helical" evidence="12">
    <location>
        <begin position="650"/>
        <end position="672"/>
    </location>
</feature>
<evidence type="ECO:0000256" key="9">
    <source>
        <dbReference type="ARBA" id="ARBA00023136"/>
    </source>
</evidence>
<dbReference type="Pfam" id="PF13855">
    <property type="entry name" value="LRR_8"/>
    <property type="match status" value="1"/>
</dbReference>
<accession>A0ABU6TN74</accession>
<name>A0ABU6TN74_9FABA</name>
<evidence type="ECO:0000256" key="3">
    <source>
        <dbReference type="ARBA" id="ARBA00022475"/>
    </source>
</evidence>
<dbReference type="PRINTS" id="PR00019">
    <property type="entry name" value="LEURICHRPT"/>
</dbReference>
<comment type="subcellular location">
    <subcellularLocation>
        <location evidence="1">Cell membrane</location>
        <topology evidence="1">Single-pass type I membrane protein</topology>
    </subcellularLocation>
</comment>
<evidence type="ECO:0000256" key="2">
    <source>
        <dbReference type="ARBA" id="ARBA00009592"/>
    </source>
</evidence>
<evidence type="ECO:0000256" key="1">
    <source>
        <dbReference type="ARBA" id="ARBA00004251"/>
    </source>
</evidence>
<keyword evidence="8 12" id="KW-1133">Transmembrane helix</keyword>
<dbReference type="SMART" id="SM00369">
    <property type="entry name" value="LRR_TYP"/>
    <property type="match status" value="7"/>
</dbReference>
<comment type="caution">
    <text evidence="14">The sequence shown here is derived from an EMBL/GenBank/DDBJ whole genome shotgun (WGS) entry which is preliminary data.</text>
</comment>
<dbReference type="InterPro" id="IPR001611">
    <property type="entry name" value="Leu-rich_rpt"/>
</dbReference>
<dbReference type="InterPro" id="IPR046956">
    <property type="entry name" value="RLP23-like"/>
</dbReference>
<dbReference type="PANTHER" id="PTHR48061">
    <property type="entry name" value="LEUCINE-RICH REPEAT RECEPTOR PROTEIN KINASE EMS1-LIKE-RELATED"/>
    <property type="match status" value="1"/>
</dbReference>
<evidence type="ECO:0000256" key="12">
    <source>
        <dbReference type="SAM" id="Phobius"/>
    </source>
</evidence>
<keyword evidence="6" id="KW-0732">Signal</keyword>
<gene>
    <name evidence="14" type="ORF">PIB30_070690</name>
</gene>
<dbReference type="EMBL" id="JASCZI010091422">
    <property type="protein sequence ID" value="MED6150256.1"/>
    <property type="molecule type" value="Genomic_DNA"/>
</dbReference>
<keyword evidence="15" id="KW-1185">Reference proteome</keyword>
<evidence type="ECO:0000256" key="11">
    <source>
        <dbReference type="ARBA" id="ARBA00023180"/>
    </source>
</evidence>
<dbReference type="PROSITE" id="PS51450">
    <property type="entry name" value="LRR"/>
    <property type="match status" value="1"/>
</dbReference>
<keyword evidence="7" id="KW-0677">Repeat</keyword>
<evidence type="ECO:0000259" key="13">
    <source>
        <dbReference type="Pfam" id="PF23598"/>
    </source>
</evidence>
<keyword evidence="3" id="KW-1003">Cell membrane</keyword>
<dbReference type="SUPFAM" id="SSF52058">
    <property type="entry name" value="L domain-like"/>
    <property type="match status" value="2"/>
</dbReference>
<feature type="domain" description="Disease resistance R13L4/SHOC-2-like LRR" evidence="13">
    <location>
        <begin position="176"/>
        <end position="439"/>
    </location>
</feature>
<organism evidence="14 15">
    <name type="scientific">Stylosanthes scabra</name>
    <dbReference type="NCBI Taxonomy" id="79078"/>
    <lineage>
        <taxon>Eukaryota</taxon>
        <taxon>Viridiplantae</taxon>
        <taxon>Streptophyta</taxon>
        <taxon>Embryophyta</taxon>
        <taxon>Tracheophyta</taxon>
        <taxon>Spermatophyta</taxon>
        <taxon>Magnoliopsida</taxon>
        <taxon>eudicotyledons</taxon>
        <taxon>Gunneridae</taxon>
        <taxon>Pentapetalae</taxon>
        <taxon>rosids</taxon>
        <taxon>fabids</taxon>
        <taxon>Fabales</taxon>
        <taxon>Fabaceae</taxon>
        <taxon>Papilionoideae</taxon>
        <taxon>50 kb inversion clade</taxon>
        <taxon>dalbergioids sensu lato</taxon>
        <taxon>Dalbergieae</taxon>
        <taxon>Pterocarpus clade</taxon>
        <taxon>Stylosanthes</taxon>
    </lineage>
</organism>
<evidence type="ECO:0000256" key="5">
    <source>
        <dbReference type="ARBA" id="ARBA00022692"/>
    </source>
</evidence>
<evidence type="ECO:0000256" key="4">
    <source>
        <dbReference type="ARBA" id="ARBA00022614"/>
    </source>
</evidence>
<keyword evidence="4" id="KW-0433">Leucine-rich repeat</keyword>
<protein>
    <recommendedName>
        <fullName evidence="13">Disease resistance R13L4/SHOC-2-like LRR domain-containing protein</fullName>
    </recommendedName>
</protein>
<dbReference type="InterPro" id="IPR003591">
    <property type="entry name" value="Leu-rich_rpt_typical-subtyp"/>
</dbReference>
<evidence type="ECO:0000256" key="8">
    <source>
        <dbReference type="ARBA" id="ARBA00022989"/>
    </source>
</evidence>
<dbReference type="Gene3D" id="3.80.10.10">
    <property type="entry name" value="Ribonuclease Inhibitor"/>
    <property type="match status" value="2"/>
</dbReference>
<keyword evidence="10" id="KW-0675">Receptor</keyword>
<evidence type="ECO:0000256" key="7">
    <source>
        <dbReference type="ARBA" id="ARBA00022737"/>
    </source>
</evidence>
<sequence>MWKHGTDCCSWIGVTCDYVSGHVIGLDLSCSGLVGNIHPNSTLFQLTHLHTLSFAYNYFLGNNDQFPSQFGGLINLTHLNLSYCGFKGDIPSQISHLSKLQSLDLSFNDDLKLKETTLKSLLQNATTLHEIVLGYADMSSSPLLSLISNMSSLVTTLSLGETGSKGHLTSHLLCLPNLHELNLKGNENIQVSVPNLNNCSASSLTFLDLSLCQFSGSQIPSSFSNLTHLTSLTLSSSNLNGSIPSFLSNLQHLTHLDLSFNTFSGSIPSLLSNLQHLTHLDLSYNKISGQFPNLLGQLTKLQTLSLRSNGLGGKGTIPHCLANLSNLNVLDLQRNKLHGTLPSIFPRNLITLNLNGNQLEGHLPKSLSNCTSLVDLNLGDNQIEDTFPHWLQSLQDLEVLVLGSNKFYGAIVSLKTNDMFPNLIIFDISSNNFSGQLPKAYIKGFQAMKIVVGEVGKSSFDYIRRYEPFYLFGNILLEYDDSVTETMKGLRSNFEKIPNFLVSIDLSSNRFEGEIPDDFGELSALISLNLSHNRLIGPIPHSLGNLTSLESLDLSSNMLAGKIPSELTNLNSLEVLNLSSNRLEGSIPRGKQFDTFSNDSYEGNMGLCGFPLTIQCNNNVPQQEYPSSEAEDKFGFGWKPVAIGYACGTVLGIGLGFCVFSIGKPQWLVIIFGGTRRIKRRSHGNRHARTT</sequence>
<dbReference type="SMART" id="SM00365">
    <property type="entry name" value="LRR_SD22"/>
    <property type="match status" value="4"/>
</dbReference>
<keyword evidence="5 12" id="KW-0812">Transmembrane</keyword>
<dbReference type="InterPro" id="IPR055414">
    <property type="entry name" value="LRR_R13L4/SHOC2-like"/>
</dbReference>
<keyword evidence="9 12" id="KW-0472">Membrane</keyword>
<dbReference type="Proteomes" id="UP001341840">
    <property type="component" value="Unassembled WGS sequence"/>
</dbReference>
<reference evidence="14 15" key="1">
    <citation type="journal article" date="2023" name="Plants (Basel)">
        <title>Bridging the Gap: Combining Genomics and Transcriptomics Approaches to Understand Stylosanthes scabra, an Orphan Legume from the Brazilian Caatinga.</title>
        <authorList>
            <person name="Ferreira-Neto J.R.C."/>
            <person name="da Silva M.D."/>
            <person name="Binneck E."/>
            <person name="de Melo N.F."/>
            <person name="da Silva R.H."/>
            <person name="de Melo A.L.T.M."/>
            <person name="Pandolfi V."/>
            <person name="Bustamante F.O."/>
            <person name="Brasileiro-Vidal A.C."/>
            <person name="Benko-Iseppon A.M."/>
        </authorList>
    </citation>
    <scope>NUCLEOTIDE SEQUENCE [LARGE SCALE GENOMIC DNA]</scope>
    <source>
        <tissue evidence="14">Leaves</tissue>
    </source>
</reference>
<evidence type="ECO:0000313" key="14">
    <source>
        <dbReference type="EMBL" id="MED6150256.1"/>
    </source>
</evidence>